<feature type="region of interest" description="Disordered" evidence="1">
    <location>
        <begin position="370"/>
        <end position="409"/>
    </location>
</feature>
<sequence length="511" mass="55360">MDPSGGHDVLDISSDEEGLISDVPKGSGSESYDWLEELLGGDDLIPGDSDEVVVVKEVNAKSMSNKLVMDDDDDDDCVVLDGDPEKSVSASDDAVDGGSDDLVIFGEKGQVACRDYPHPRHDCALFPFSSTLHEKHCNLCHCYVCDSPAPCAYWGKGLTEADHCHANDKREKWKVCRKDFRQGKITPIPVLSCLPDPVSTVLAQPTQALPPINTELPTNSPPQNLVSRPVIFQPCSSPTRSSFSSAIQNGRRPYPGHVSRSRFQPLSSSEQLHRVDPVIQKDRRHRDSYLGSQHVSPVTSHKRTGTVSSSLAVGRAAYGPNNISYPSYFPSSTNSIHNTIVNRNHIRRQNIPSSLNLVSSTNLSSCSPNLIGVSSSMTPPQGSSGGQGSNQSLSGQNIHQHHSQPSTFPNFSDSLSWINEFLEADDKPLAPPAVGSIHVPSTEPAHEAQPAREFNTTVTGSFDIGAAGVGFENWWLENPPPENNFSPVPTAVDAGMLLFDFETSWNSVTQS</sequence>
<dbReference type="AlphaFoldDB" id="A0A8B8QHD5"/>
<proteinExistence type="predicted"/>
<dbReference type="RefSeq" id="XP_030546536.1">
    <property type="nucleotide sequence ID" value="XM_030690676.2"/>
</dbReference>
<feature type="region of interest" description="Disordered" evidence="1">
    <location>
        <begin position="1"/>
        <end position="28"/>
    </location>
</feature>
<dbReference type="PANTHER" id="PTHR33443">
    <property type="entry name" value="ZGC:112980"/>
    <property type="match status" value="1"/>
</dbReference>
<dbReference type="Proteomes" id="UP000827889">
    <property type="component" value="Chromosome 7"/>
</dbReference>
<dbReference type="PANTHER" id="PTHR33443:SF35">
    <property type="entry name" value="VQ DOMAIN-CONTAINING PROTEIN"/>
    <property type="match status" value="1"/>
</dbReference>
<accession>A0A8B8QHD5</accession>
<feature type="compositionally biased region" description="Polar residues" evidence="1">
    <location>
        <begin position="261"/>
        <end position="270"/>
    </location>
</feature>
<feature type="region of interest" description="Disordered" evidence="1">
    <location>
        <begin position="241"/>
        <end position="275"/>
    </location>
</feature>
<evidence type="ECO:0000313" key="3">
    <source>
        <dbReference type="RefSeq" id="XP_030546536.1"/>
    </source>
</evidence>
<dbReference type="InterPro" id="IPR053234">
    <property type="entry name" value="RPM1_Interactor"/>
</dbReference>
<dbReference type="OrthoDB" id="266020at2759"/>
<dbReference type="GeneID" id="115752473"/>
<feature type="compositionally biased region" description="Low complexity" evidence="1">
    <location>
        <begin position="370"/>
        <end position="382"/>
    </location>
</feature>
<evidence type="ECO:0000256" key="1">
    <source>
        <dbReference type="SAM" id="MobiDB-lite"/>
    </source>
</evidence>
<organism evidence="2 3">
    <name type="scientific">Rhodamnia argentea</name>
    <dbReference type="NCBI Taxonomy" id="178133"/>
    <lineage>
        <taxon>Eukaryota</taxon>
        <taxon>Viridiplantae</taxon>
        <taxon>Streptophyta</taxon>
        <taxon>Embryophyta</taxon>
        <taxon>Tracheophyta</taxon>
        <taxon>Spermatophyta</taxon>
        <taxon>Magnoliopsida</taxon>
        <taxon>eudicotyledons</taxon>
        <taxon>Gunneridae</taxon>
        <taxon>Pentapetalae</taxon>
        <taxon>rosids</taxon>
        <taxon>malvids</taxon>
        <taxon>Myrtales</taxon>
        <taxon>Myrtaceae</taxon>
        <taxon>Myrtoideae</taxon>
        <taxon>Myrteae</taxon>
        <taxon>Australasian group</taxon>
        <taxon>Rhodamnia</taxon>
    </lineage>
</organism>
<protein>
    <submittedName>
        <fullName evidence="3">Uncharacterized protein LOC115752473</fullName>
    </submittedName>
</protein>
<reference evidence="3" key="1">
    <citation type="submission" date="2025-08" db="UniProtKB">
        <authorList>
            <consortium name="RefSeq"/>
        </authorList>
    </citation>
    <scope>IDENTIFICATION</scope>
    <source>
        <tissue evidence="3">Leaf</tissue>
    </source>
</reference>
<dbReference type="KEGG" id="rarg:115752473"/>
<evidence type="ECO:0000313" key="2">
    <source>
        <dbReference type="Proteomes" id="UP000827889"/>
    </source>
</evidence>
<gene>
    <name evidence="3" type="primary">LOC115752473</name>
</gene>
<name>A0A8B8QHD5_9MYRT</name>
<keyword evidence="2" id="KW-1185">Reference proteome</keyword>